<dbReference type="PANTHER" id="PTHR21532:SF0">
    <property type="entry name" value="CILIA- AND FLAGELLA-ASSOCIATED PROTEIN 36"/>
    <property type="match status" value="1"/>
</dbReference>
<name>A0A813SUG3_9BILA</name>
<feature type="compositionally biased region" description="Basic and acidic residues" evidence="10">
    <location>
        <begin position="341"/>
        <end position="355"/>
    </location>
</feature>
<dbReference type="InterPro" id="IPR023379">
    <property type="entry name" value="BART_dom"/>
</dbReference>
<comment type="similarity">
    <text evidence="3">Belongs to the CFAP36 family.</text>
</comment>
<evidence type="ECO:0000256" key="7">
    <source>
        <dbReference type="ARBA" id="ARBA00023069"/>
    </source>
</evidence>
<dbReference type="Pfam" id="PF11527">
    <property type="entry name" value="ARL2_Bind_BART"/>
    <property type="match status" value="1"/>
</dbReference>
<feature type="domain" description="BART" evidence="11">
    <location>
        <begin position="16"/>
        <end position="148"/>
    </location>
</feature>
<comment type="subcellular location">
    <subcellularLocation>
        <location evidence="1">Cell projection</location>
        <location evidence="1">Cilium</location>
    </subcellularLocation>
    <subcellularLocation>
        <location evidence="2">Cytoplasm</location>
    </subcellularLocation>
</comment>
<accession>A0A813SUG3</accession>
<evidence type="ECO:0000256" key="10">
    <source>
        <dbReference type="SAM" id="MobiDB-lite"/>
    </source>
</evidence>
<feature type="region of interest" description="Disordered" evidence="10">
    <location>
        <begin position="246"/>
        <end position="289"/>
    </location>
</feature>
<dbReference type="EMBL" id="CAJNOC010000759">
    <property type="protein sequence ID" value="CAF0800063.1"/>
    <property type="molecule type" value="Genomic_DNA"/>
</dbReference>
<dbReference type="OrthoDB" id="272687at2759"/>
<evidence type="ECO:0000256" key="9">
    <source>
        <dbReference type="ARBA" id="ARBA00031593"/>
    </source>
</evidence>
<evidence type="ECO:0000256" key="1">
    <source>
        <dbReference type="ARBA" id="ARBA00004138"/>
    </source>
</evidence>
<evidence type="ECO:0000256" key="8">
    <source>
        <dbReference type="ARBA" id="ARBA00023273"/>
    </source>
</evidence>
<feature type="compositionally biased region" description="Basic and acidic residues" evidence="10">
    <location>
        <begin position="370"/>
        <end position="385"/>
    </location>
</feature>
<sequence>MSRSKINIRDDLNEDDEWLFDSILGFLSSPIWSIPIQHFIESNCSIFSPSDSWSGGALLDDDLEDENLERVPTEFIDIHLKYKDLVDTLIKTFLQDLGVSYTQFTRACKRSNSLGSNSAYLELFEQIFAAENFRLFKSQMIRKNIELELQALVLLQYQLGIIKSDNGEVSSKTADDEIMSLVIKKSLDEYDTLITKGKVKDPELPIQKPQDFEIAKKLVKSDKLVDNLINELDQQDHINKEIIKQELKNPSSDRPVSARRSHLEERFSSMGIRRDEDDHDVKSGKSSSSKFVNEIAQTVLAQSGGNLSQSELERRAEFMRKQRDILAERKRIERQNQLNELVKDSKRNGDLERPMSSRAARSVLSGADPTDIKNSMRENSDEERKKIEARKALAETLRKEVVNNSRKN</sequence>
<keyword evidence="7" id="KW-0969">Cilium</keyword>
<keyword evidence="8" id="KW-0966">Cell projection</keyword>
<evidence type="ECO:0000313" key="12">
    <source>
        <dbReference type="EMBL" id="CAF0800063.1"/>
    </source>
</evidence>
<evidence type="ECO:0000313" key="13">
    <source>
        <dbReference type="Proteomes" id="UP000663879"/>
    </source>
</evidence>
<dbReference type="InterPro" id="IPR038888">
    <property type="entry name" value="CFAP36"/>
</dbReference>
<keyword evidence="6" id="KW-0175">Coiled coil</keyword>
<feature type="region of interest" description="Disordered" evidence="10">
    <location>
        <begin position="338"/>
        <end position="385"/>
    </location>
</feature>
<keyword evidence="13" id="KW-1185">Reference proteome</keyword>
<dbReference type="GO" id="GO:0097546">
    <property type="term" value="C:ciliary base"/>
    <property type="evidence" value="ECO:0007669"/>
    <property type="project" value="TreeGrafter"/>
</dbReference>
<evidence type="ECO:0000256" key="5">
    <source>
        <dbReference type="ARBA" id="ARBA00022490"/>
    </source>
</evidence>
<dbReference type="Gene3D" id="1.20.1520.10">
    <property type="entry name" value="ADP-ribosylation factor-like 2-binding protein, domain"/>
    <property type="match status" value="1"/>
</dbReference>
<dbReference type="InterPro" id="IPR042541">
    <property type="entry name" value="BART_sf"/>
</dbReference>
<evidence type="ECO:0000259" key="11">
    <source>
        <dbReference type="Pfam" id="PF11527"/>
    </source>
</evidence>
<evidence type="ECO:0000256" key="6">
    <source>
        <dbReference type="ARBA" id="ARBA00023054"/>
    </source>
</evidence>
<keyword evidence="5" id="KW-0963">Cytoplasm</keyword>
<dbReference type="Proteomes" id="UP000663879">
    <property type="component" value="Unassembled WGS sequence"/>
</dbReference>
<organism evidence="12 13">
    <name type="scientific">Brachionus calyciflorus</name>
    <dbReference type="NCBI Taxonomy" id="104777"/>
    <lineage>
        <taxon>Eukaryota</taxon>
        <taxon>Metazoa</taxon>
        <taxon>Spiralia</taxon>
        <taxon>Gnathifera</taxon>
        <taxon>Rotifera</taxon>
        <taxon>Eurotatoria</taxon>
        <taxon>Monogononta</taxon>
        <taxon>Pseudotrocha</taxon>
        <taxon>Ploima</taxon>
        <taxon>Brachionidae</taxon>
        <taxon>Brachionus</taxon>
    </lineage>
</organism>
<proteinExistence type="inferred from homology"/>
<reference evidence="12" key="1">
    <citation type="submission" date="2021-02" db="EMBL/GenBank/DDBJ databases">
        <authorList>
            <person name="Nowell W R."/>
        </authorList>
    </citation>
    <scope>NUCLEOTIDE SEQUENCE</scope>
    <source>
        <strain evidence="12">Ploen Becks lab</strain>
    </source>
</reference>
<comment type="caution">
    <text evidence="12">The sequence shown here is derived from an EMBL/GenBank/DDBJ whole genome shotgun (WGS) entry which is preliminary data.</text>
</comment>
<dbReference type="GO" id="GO:0005930">
    <property type="term" value="C:axoneme"/>
    <property type="evidence" value="ECO:0007669"/>
    <property type="project" value="TreeGrafter"/>
</dbReference>
<feature type="compositionally biased region" description="Basic and acidic residues" evidence="10">
    <location>
        <begin position="261"/>
        <end position="283"/>
    </location>
</feature>
<gene>
    <name evidence="12" type="ORF">OXX778_LOCUS6421</name>
</gene>
<protein>
    <recommendedName>
        <fullName evidence="4">Cilia- and flagella-associated protein 36</fullName>
    </recommendedName>
    <alternativeName>
        <fullName evidence="9">Coiled-coil domain-containing protein 104</fullName>
    </alternativeName>
</protein>
<evidence type="ECO:0000256" key="3">
    <source>
        <dbReference type="ARBA" id="ARBA00007460"/>
    </source>
</evidence>
<dbReference type="PANTHER" id="PTHR21532">
    <property type="entry name" value="PHOSPHODIESTERASE HL"/>
    <property type="match status" value="1"/>
</dbReference>
<dbReference type="AlphaFoldDB" id="A0A813SUG3"/>
<evidence type="ECO:0000256" key="4">
    <source>
        <dbReference type="ARBA" id="ARBA00021815"/>
    </source>
</evidence>
<evidence type="ECO:0000256" key="2">
    <source>
        <dbReference type="ARBA" id="ARBA00004496"/>
    </source>
</evidence>